<name>A0A6I4TDV0_9SPHN</name>
<keyword evidence="1 6" id="KW-0597">Phosphoprotein</keyword>
<dbReference type="GO" id="GO:0005829">
    <property type="term" value="C:cytosol"/>
    <property type="evidence" value="ECO:0007669"/>
    <property type="project" value="TreeGrafter"/>
</dbReference>
<dbReference type="GO" id="GO:0000976">
    <property type="term" value="F:transcription cis-regulatory region binding"/>
    <property type="evidence" value="ECO:0007669"/>
    <property type="project" value="TreeGrafter"/>
</dbReference>
<dbReference type="GO" id="GO:0032993">
    <property type="term" value="C:protein-DNA complex"/>
    <property type="evidence" value="ECO:0007669"/>
    <property type="project" value="TreeGrafter"/>
</dbReference>
<evidence type="ECO:0000256" key="6">
    <source>
        <dbReference type="PROSITE-ProRule" id="PRU00169"/>
    </source>
</evidence>
<dbReference type="GO" id="GO:0000156">
    <property type="term" value="F:phosphorelay response regulator activity"/>
    <property type="evidence" value="ECO:0007669"/>
    <property type="project" value="TreeGrafter"/>
</dbReference>
<sequence>MTALPLILIADDEPLLTELLEFRLGARGYRTAIAQDGRETLAKLEELKPDAVVLDMMMPVYDGSEVLRRMRTSAEHASTPVIMLSARRGEADVVSALEQGADDYLVKPFLPEELLIRLSKLLAGRRA</sequence>
<dbReference type="GO" id="GO:0006355">
    <property type="term" value="P:regulation of DNA-templated transcription"/>
    <property type="evidence" value="ECO:0007669"/>
    <property type="project" value="TreeGrafter"/>
</dbReference>
<evidence type="ECO:0000313" key="9">
    <source>
        <dbReference type="Proteomes" id="UP000439522"/>
    </source>
</evidence>
<dbReference type="InterPro" id="IPR001789">
    <property type="entry name" value="Sig_transdc_resp-reg_receiver"/>
</dbReference>
<keyword evidence="3" id="KW-0805">Transcription regulation</keyword>
<evidence type="ECO:0000256" key="1">
    <source>
        <dbReference type="ARBA" id="ARBA00022553"/>
    </source>
</evidence>
<evidence type="ECO:0000259" key="7">
    <source>
        <dbReference type="PROSITE" id="PS50110"/>
    </source>
</evidence>
<gene>
    <name evidence="8" type="ORF">GRI40_11080</name>
</gene>
<evidence type="ECO:0000256" key="5">
    <source>
        <dbReference type="ARBA" id="ARBA00023163"/>
    </source>
</evidence>
<accession>A0A6I4TDV0</accession>
<comment type="caution">
    <text evidence="8">The sequence shown here is derived from an EMBL/GenBank/DDBJ whole genome shotgun (WGS) entry which is preliminary data.</text>
</comment>
<evidence type="ECO:0000256" key="4">
    <source>
        <dbReference type="ARBA" id="ARBA00023125"/>
    </source>
</evidence>
<organism evidence="8 9">
    <name type="scientific">Tsuneonella aeria</name>
    <dbReference type="NCBI Taxonomy" id="1837929"/>
    <lineage>
        <taxon>Bacteria</taxon>
        <taxon>Pseudomonadati</taxon>
        <taxon>Pseudomonadota</taxon>
        <taxon>Alphaproteobacteria</taxon>
        <taxon>Sphingomonadales</taxon>
        <taxon>Erythrobacteraceae</taxon>
        <taxon>Tsuneonella</taxon>
    </lineage>
</organism>
<keyword evidence="9" id="KW-1185">Reference proteome</keyword>
<evidence type="ECO:0000256" key="3">
    <source>
        <dbReference type="ARBA" id="ARBA00023015"/>
    </source>
</evidence>
<dbReference type="InterPro" id="IPR011006">
    <property type="entry name" value="CheY-like_superfamily"/>
</dbReference>
<dbReference type="PROSITE" id="PS50110">
    <property type="entry name" value="RESPONSE_REGULATORY"/>
    <property type="match status" value="1"/>
</dbReference>
<feature type="domain" description="Response regulatory" evidence="7">
    <location>
        <begin position="6"/>
        <end position="122"/>
    </location>
</feature>
<dbReference type="Pfam" id="PF00072">
    <property type="entry name" value="Response_reg"/>
    <property type="match status" value="1"/>
</dbReference>
<dbReference type="SMART" id="SM00448">
    <property type="entry name" value="REC"/>
    <property type="match status" value="1"/>
</dbReference>
<dbReference type="PANTHER" id="PTHR48111:SF1">
    <property type="entry name" value="TWO-COMPONENT RESPONSE REGULATOR ORR33"/>
    <property type="match status" value="1"/>
</dbReference>
<dbReference type="EMBL" id="WTZA01000002">
    <property type="protein sequence ID" value="MXO75759.1"/>
    <property type="molecule type" value="Genomic_DNA"/>
</dbReference>
<feature type="modified residue" description="4-aspartylphosphate" evidence="6">
    <location>
        <position position="55"/>
    </location>
</feature>
<evidence type="ECO:0000313" key="8">
    <source>
        <dbReference type="EMBL" id="MXO75759.1"/>
    </source>
</evidence>
<dbReference type="InterPro" id="IPR039420">
    <property type="entry name" value="WalR-like"/>
</dbReference>
<keyword evidence="2" id="KW-0902">Two-component regulatory system</keyword>
<dbReference type="SUPFAM" id="SSF52172">
    <property type="entry name" value="CheY-like"/>
    <property type="match status" value="1"/>
</dbReference>
<keyword evidence="4" id="KW-0238">DNA-binding</keyword>
<reference evidence="8 9" key="1">
    <citation type="submission" date="2019-12" db="EMBL/GenBank/DDBJ databases">
        <title>Genomic-based taxomic classification of the family Erythrobacteraceae.</title>
        <authorList>
            <person name="Xu L."/>
        </authorList>
    </citation>
    <scope>NUCLEOTIDE SEQUENCE [LARGE SCALE GENOMIC DNA]</scope>
    <source>
        <strain evidence="8 9">100921-2</strain>
    </source>
</reference>
<proteinExistence type="predicted"/>
<dbReference type="Gene3D" id="3.40.50.2300">
    <property type="match status" value="1"/>
</dbReference>
<dbReference type="PANTHER" id="PTHR48111">
    <property type="entry name" value="REGULATOR OF RPOS"/>
    <property type="match status" value="1"/>
</dbReference>
<dbReference type="RefSeq" id="WP_160611645.1">
    <property type="nucleotide sequence ID" value="NZ_WTZA01000002.1"/>
</dbReference>
<dbReference type="Proteomes" id="UP000439522">
    <property type="component" value="Unassembled WGS sequence"/>
</dbReference>
<protein>
    <submittedName>
        <fullName evidence="8">Response regulator</fullName>
    </submittedName>
</protein>
<evidence type="ECO:0000256" key="2">
    <source>
        <dbReference type="ARBA" id="ARBA00023012"/>
    </source>
</evidence>
<dbReference type="OrthoDB" id="9786548at2"/>
<keyword evidence="5" id="KW-0804">Transcription</keyword>
<dbReference type="AlphaFoldDB" id="A0A6I4TDV0"/>